<keyword evidence="1" id="KW-0732">Signal</keyword>
<evidence type="ECO:0000256" key="1">
    <source>
        <dbReference type="SAM" id="SignalP"/>
    </source>
</evidence>
<sequence length="83" mass="8807">MIVAVSICFAILRAGIPLAVSLAGAESIAEKLAAKLNMDANELREKLQPILMEGSMRRGVMCAAPFLILAGMAEMIIRSTSDT</sequence>
<reference evidence="2 3" key="1">
    <citation type="submission" date="2018-02" db="EMBL/GenBank/DDBJ databases">
        <title>Comparative genomes isolates from brazilian mangrove.</title>
        <authorList>
            <person name="Araujo J.E."/>
            <person name="Taketani R.G."/>
            <person name="Silva M.C.P."/>
            <person name="Loureco M.V."/>
            <person name="Andreote F.D."/>
        </authorList>
    </citation>
    <scope>NUCLEOTIDE SEQUENCE [LARGE SCALE GENOMIC DNA]</scope>
    <source>
        <strain evidence="2 3">Hex-1 MGV</strain>
    </source>
</reference>
<dbReference type="Proteomes" id="UP000238322">
    <property type="component" value="Unassembled WGS sequence"/>
</dbReference>
<feature type="chain" id="PRO_5015523173" evidence="1">
    <location>
        <begin position="20"/>
        <end position="83"/>
    </location>
</feature>
<dbReference type="EMBL" id="PUHY01000006">
    <property type="protein sequence ID" value="PQO35912.1"/>
    <property type="molecule type" value="Genomic_DNA"/>
</dbReference>
<organism evidence="2 3">
    <name type="scientific">Blastopirellula marina</name>
    <dbReference type="NCBI Taxonomy" id="124"/>
    <lineage>
        <taxon>Bacteria</taxon>
        <taxon>Pseudomonadati</taxon>
        <taxon>Planctomycetota</taxon>
        <taxon>Planctomycetia</taxon>
        <taxon>Pirellulales</taxon>
        <taxon>Pirellulaceae</taxon>
        <taxon>Blastopirellula</taxon>
    </lineage>
</organism>
<comment type="caution">
    <text evidence="2">The sequence shown here is derived from an EMBL/GenBank/DDBJ whole genome shotgun (WGS) entry which is preliminary data.</text>
</comment>
<evidence type="ECO:0000313" key="2">
    <source>
        <dbReference type="EMBL" id="PQO35912.1"/>
    </source>
</evidence>
<evidence type="ECO:0000313" key="3">
    <source>
        <dbReference type="Proteomes" id="UP000238322"/>
    </source>
</evidence>
<proteinExistence type="predicted"/>
<name>A0A2S8FUR0_9BACT</name>
<dbReference type="AlphaFoldDB" id="A0A2S8FUR0"/>
<protein>
    <submittedName>
        <fullName evidence="2">Uncharacterized protein</fullName>
    </submittedName>
</protein>
<accession>A0A2S8FUR0</accession>
<gene>
    <name evidence="2" type="ORF">C5Y83_08230</name>
</gene>
<feature type="signal peptide" evidence="1">
    <location>
        <begin position="1"/>
        <end position="19"/>
    </location>
</feature>